<organism evidence="4 5">
    <name type="scientific">Rhizomicrobium electricum</name>
    <dbReference type="NCBI Taxonomy" id="480070"/>
    <lineage>
        <taxon>Bacteria</taxon>
        <taxon>Pseudomonadati</taxon>
        <taxon>Pseudomonadota</taxon>
        <taxon>Alphaproteobacteria</taxon>
        <taxon>Micropepsales</taxon>
        <taxon>Micropepsaceae</taxon>
        <taxon>Rhizomicrobium</taxon>
    </lineage>
</organism>
<accession>A0ABN1EW32</accession>
<name>A0ABN1EW32_9PROT</name>
<keyword evidence="1" id="KW-0808">Transferase</keyword>
<dbReference type="Gene3D" id="3.40.630.30">
    <property type="match status" value="1"/>
</dbReference>
<dbReference type="PROSITE" id="PS51186">
    <property type="entry name" value="GNAT"/>
    <property type="match status" value="1"/>
</dbReference>
<dbReference type="InterPro" id="IPR050832">
    <property type="entry name" value="Bact_Acetyltransf"/>
</dbReference>
<dbReference type="InterPro" id="IPR000182">
    <property type="entry name" value="GNAT_dom"/>
</dbReference>
<comment type="caution">
    <text evidence="4">The sequence shown here is derived from an EMBL/GenBank/DDBJ whole genome shotgun (WGS) entry which is preliminary data.</text>
</comment>
<dbReference type="CDD" id="cd04301">
    <property type="entry name" value="NAT_SF"/>
    <property type="match status" value="1"/>
</dbReference>
<dbReference type="InterPro" id="IPR016181">
    <property type="entry name" value="Acyl_CoA_acyltransferase"/>
</dbReference>
<dbReference type="SUPFAM" id="SSF55729">
    <property type="entry name" value="Acyl-CoA N-acyltransferases (Nat)"/>
    <property type="match status" value="1"/>
</dbReference>
<gene>
    <name evidence="4" type="ORF">GCM10008942_24900</name>
</gene>
<evidence type="ECO:0000256" key="1">
    <source>
        <dbReference type="ARBA" id="ARBA00022679"/>
    </source>
</evidence>
<dbReference type="PANTHER" id="PTHR43877">
    <property type="entry name" value="AMINOALKYLPHOSPHONATE N-ACETYLTRANSFERASE-RELATED-RELATED"/>
    <property type="match status" value="1"/>
</dbReference>
<evidence type="ECO:0000313" key="4">
    <source>
        <dbReference type="EMBL" id="GAA0575151.1"/>
    </source>
</evidence>
<proteinExistence type="predicted"/>
<protein>
    <submittedName>
        <fullName evidence="4">N-acetyltransferase</fullName>
    </submittedName>
</protein>
<dbReference type="Pfam" id="PF00583">
    <property type="entry name" value="Acetyltransf_1"/>
    <property type="match status" value="1"/>
</dbReference>
<evidence type="ECO:0000256" key="2">
    <source>
        <dbReference type="ARBA" id="ARBA00023315"/>
    </source>
</evidence>
<dbReference type="Proteomes" id="UP001499951">
    <property type="component" value="Unassembled WGS sequence"/>
</dbReference>
<feature type="domain" description="N-acetyltransferase" evidence="3">
    <location>
        <begin position="16"/>
        <end position="161"/>
    </location>
</feature>
<sequence>MPVAAVSESGMSDQNWQIRPERAEDAPLVELLNAVSFGPGRYAKSAYRLRDGVDPVASLSFVAVDGANLLGSIRFWPVVIGMEPSLLLGPLAVQPDLRGRGIGIALMKHAIGEARALGYPSIVLVGDEPYYVRVGFARLAPGRIKFPGPVDPARVLGLSLAQPNAMLTIKGEVRRARIDHPVAADGAAVAG</sequence>
<reference evidence="4 5" key="1">
    <citation type="journal article" date="2019" name="Int. J. Syst. Evol. Microbiol.">
        <title>The Global Catalogue of Microorganisms (GCM) 10K type strain sequencing project: providing services to taxonomists for standard genome sequencing and annotation.</title>
        <authorList>
            <consortium name="The Broad Institute Genomics Platform"/>
            <consortium name="The Broad Institute Genome Sequencing Center for Infectious Disease"/>
            <person name="Wu L."/>
            <person name="Ma J."/>
        </authorList>
    </citation>
    <scope>NUCLEOTIDE SEQUENCE [LARGE SCALE GENOMIC DNA]</scope>
    <source>
        <strain evidence="4 5">JCM 15089</strain>
    </source>
</reference>
<evidence type="ECO:0000313" key="5">
    <source>
        <dbReference type="Proteomes" id="UP001499951"/>
    </source>
</evidence>
<dbReference type="PANTHER" id="PTHR43877:SF1">
    <property type="entry name" value="ACETYLTRANSFERASE"/>
    <property type="match status" value="1"/>
</dbReference>
<dbReference type="EMBL" id="BAAADD010000006">
    <property type="protein sequence ID" value="GAA0575151.1"/>
    <property type="molecule type" value="Genomic_DNA"/>
</dbReference>
<evidence type="ECO:0000259" key="3">
    <source>
        <dbReference type="PROSITE" id="PS51186"/>
    </source>
</evidence>
<keyword evidence="2" id="KW-0012">Acyltransferase</keyword>
<keyword evidence="5" id="KW-1185">Reference proteome</keyword>